<keyword evidence="5" id="KW-0255">Endonuclease</keyword>
<feature type="domain" description="Reverse transcriptase/retrotransposon-derived protein RNase H-like" evidence="9">
    <location>
        <begin position="377"/>
        <end position="458"/>
    </location>
</feature>
<keyword evidence="11" id="KW-1185">Reference proteome</keyword>
<evidence type="ECO:0000313" key="10">
    <source>
        <dbReference type="EMBL" id="GBN11435.1"/>
    </source>
</evidence>
<evidence type="ECO:0000256" key="1">
    <source>
        <dbReference type="ARBA" id="ARBA00012493"/>
    </source>
</evidence>
<evidence type="ECO:0000256" key="3">
    <source>
        <dbReference type="ARBA" id="ARBA00022695"/>
    </source>
</evidence>
<keyword evidence="7" id="KW-0511">Multifunctional enzyme</keyword>
<dbReference type="FunFam" id="3.10.20.370:FF:000001">
    <property type="entry name" value="Retrovirus-related Pol polyprotein from transposon 17.6-like protein"/>
    <property type="match status" value="1"/>
</dbReference>
<name>A0A4Y2L9T7_ARAVE</name>
<dbReference type="GO" id="GO:0003964">
    <property type="term" value="F:RNA-directed DNA polymerase activity"/>
    <property type="evidence" value="ECO:0007669"/>
    <property type="project" value="UniProtKB-KW"/>
</dbReference>
<dbReference type="EMBL" id="BGPR01117953">
    <property type="protein sequence ID" value="GBN11435.1"/>
    <property type="molecule type" value="Genomic_DNA"/>
</dbReference>
<dbReference type="Pfam" id="PF17919">
    <property type="entry name" value="RT_RNaseH_2"/>
    <property type="match status" value="1"/>
</dbReference>
<keyword evidence="6" id="KW-0695">RNA-directed DNA polymerase</keyword>
<dbReference type="InterPro" id="IPR041577">
    <property type="entry name" value="RT_RNaseH_2"/>
</dbReference>
<dbReference type="OrthoDB" id="8060624at2759"/>
<sequence length="458" mass="51906">MYVASGLEWSRQPFEFLVFQQCSHDLILGWDFFRATDAIIDCGSGKLQIGAAASNDLYMTEVNYGLYAVNDVDVPENCIRKVLALAKHHQTLEKVIITGAKDFGWDKELKVPASVATIQSEGLISSLNKNTDKVEVKHQAHLGQAEEDLEALLDPELDDLQRKELLSLLVEFTNVFDLENKPVKISSKVKHRINTADSQPVKQKPYRVSFEERRVIQEEVDKMLKLDIIEHSKSPWSSPVVLVKKKNGTWRFCVDYRRLNKITKKDVYPLPRIDDALDSLSGASSFSTMDLKSGYWQIEVDERDKEKTAFINPDDKDGIHPDPGKVEAIQDIPTPKSISQVRSFLGICSYYRRFVHKFADIDRPLHELLKQDVKFEWKDDHQLAFARLKSLLTKGPVLGFFIPGDKPLIHADASGYGIGAVLVQIQCRLEKPIAYASRSLTPSEKNYSTTEKECLAVI</sequence>
<dbReference type="CDD" id="cd01647">
    <property type="entry name" value="RT_LTR"/>
    <property type="match status" value="1"/>
</dbReference>
<dbReference type="InterPro" id="IPR043128">
    <property type="entry name" value="Rev_trsase/Diguanyl_cyclase"/>
</dbReference>
<feature type="domain" description="Reverse transcriptase" evidence="8">
    <location>
        <begin position="243"/>
        <end position="313"/>
    </location>
</feature>
<dbReference type="InterPro" id="IPR021109">
    <property type="entry name" value="Peptidase_aspartic_dom_sf"/>
</dbReference>
<comment type="caution">
    <text evidence="10">The sequence shown here is derived from an EMBL/GenBank/DDBJ whole genome shotgun (WGS) entry which is preliminary data.</text>
</comment>
<evidence type="ECO:0000256" key="5">
    <source>
        <dbReference type="ARBA" id="ARBA00022759"/>
    </source>
</evidence>
<protein>
    <recommendedName>
        <fullName evidence="1">RNA-directed DNA polymerase</fullName>
        <ecNumber evidence="1">2.7.7.49</ecNumber>
    </recommendedName>
</protein>
<evidence type="ECO:0000256" key="2">
    <source>
        <dbReference type="ARBA" id="ARBA00022679"/>
    </source>
</evidence>
<evidence type="ECO:0000259" key="8">
    <source>
        <dbReference type="Pfam" id="PF00078"/>
    </source>
</evidence>
<reference evidence="10 11" key="1">
    <citation type="journal article" date="2019" name="Sci. Rep.">
        <title>Orb-weaving spider Araneus ventricosus genome elucidates the spidroin gene catalogue.</title>
        <authorList>
            <person name="Kono N."/>
            <person name="Nakamura H."/>
            <person name="Ohtoshi R."/>
            <person name="Moran D.A.P."/>
            <person name="Shinohara A."/>
            <person name="Yoshida Y."/>
            <person name="Fujiwara M."/>
            <person name="Mori M."/>
            <person name="Tomita M."/>
            <person name="Arakawa K."/>
        </authorList>
    </citation>
    <scope>NUCLEOTIDE SEQUENCE [LARGE SCALE GENOMIC DNA]</scope>
</reference>
<dbReference type="InterPro" id="IPR043502">
    <property type="entry name" value="DNA/RNA_pol_sf"/>
</dbReference>
<evidence type="ECO:0000256" key="7">
    <source>
        <dbReference type="ARBA" id="ARBA00023268"/>
    </source>
</evidence>
<dbReference type="Gene3D" id="2.40.70.10">
    <property type="entry name" value="Acid Proteases"/>
    <property type="match status" value="1"/>
</dbReference>
<evidence type="ECO:0000256" key="4">
    <source>
        <dbReference type="ARBA" id="ARBA00022722"/>
    </source>
</evidence>
<dbReference type="FunFam" id="3.30.70.270:FF:000020">
    <property type="entry name" value="Transposon Tf2-6 polyprotein-like Protein"/>
    <property type="match status" value="1"/>
</dbReference>
<evidence type="ECO:0000256" key="6">
    <source>
        <dbReference type="ARBA" id="ARBA00022918"/>
    </source>
</evidence>
<dbReference type="PANTHER" id="PTHR37984:SF5">
    <property type="entry name" value="PROTEIN NYNRIN-LIKE"/>
    <property type="match status" value="1"/>
</dbReference>
<dbReference type="FunFam" id="3.10.10.10:FF:000002">
    <property type="entry name" value="Retrovirus-related Pol polyprotein from transposon 17.6-like protein"/>
    <property type="match status" value="1"/>
</dbReference>
<dbReference type="Pfam" id="PF00078">
    <property type="entry name" value="RVT_1"/>
    <property type="match status" value="1"/>
</dbReference>
<keyword evidence="3" id="KW-0548">Nucleotidyltransferase</keyword>
<organism evidence="10 11">
    <name type="scientific">Araneus ventricosus</name>
    <name type="common">Orbweaver spider</name>
    <name type="synonym">Epeira ventricosa</name>
    <dbReference type="NCBI Taxonomy" id="182803"/>
    <lineage>
        <taxon>Eukaryota</taxon>
        <taxon>Metazoa</taxon>
        <taxon>Ecdysozoa</taxon>
        <taxon>Arthropoda</taxon>
        <taxon>Chelicerata</taxon>
        <taxon>Arachnida</taxon>
        <taxon>Araneae</taxon>
        <taxon>Araneomorphae</taxon>
        <taxon>Entelegynae</taxon>
        <taxon>Araneoidea</taxon>
        <taxon>Araneidae</taxon>
        <taxon>Araneus</taxon>
    </lineage>
</organism>
<dbReference type="PANTHER" id="PTHR37984">
    <property type="entry name" value="PROTEIN CBG26694"/>
    <property type="match status" value="1"/>
</dbReference>
<dbReference type="EC" id="2.7.7.49" evidence="1"/>
<evidence type="ECO:0000313" key="11">
    <source>
        <dbReference type="Proteomes" id="UP000499080"/>
    </source>
</evidence>
<accession>A0A4Y2L9T7</accession>
<dbReference type="InterPro" id="IPR000477">
    <property type="entry name" value="RT_dom"/>
</dbReference>
<dbReference type="Gene3D" id="3.30.70.270">
    <property type="match status" value="2"/>
</dbReference>
<keyword evidence="4" id="KW-0540">Nuclease</keyword>
<gene>
    <name evidence="10" type="primary">POL_75</name>
    <name evidence="10" type="ORF">AVEN_226500_1</name>
</gene>
<proteinExistence type="predicted"/>
<dbReference type="GO" id="GO:0004519">
    <property type="term" value="F:endonuclease activity"/>
    <property type="evidence" value="ECO:0007669"/>
    <property type="project" value="UniProtKB-KW"/>
</dbReference>
<dbReference type="AlphaFoldDB" id="A0A4Y2L9T7"/>
<evidence type="ECO:0000259" key="9">
    <source>
        <dbReference type="Pfam" id="PF17919"/>
    </source>
</evidence>
<dbReference type="SUPFAM" id="SSF56672">
    <property type="entry name" value="DNA/RNA polymerases"/>
    <property type="match status" value="1"/>
</dbReference>
<keyword evidence="5" id="KW-0378">Hydrolase</keyword>
<dbReference type="Gene3D" id="3.10.10.10">
    <property type="entry name" value="HIV Type 1 Reverse Transcriptase, subunit A, domain 1"/>
    <property type="match status" value="1"/>
</dbReference>
<dbReference type="InterPro" id="IPR050951">
    <property type="entry name" value="Retrovirus_Pol_polyprotein"/>
</dbReference>
<keyword evidence="2" id="KW-0808">Transferase</keyword>
<dbReference type="Proteomes" id="UP000499080">
    <property type="component" value="Unassembled WGS sequence"/>
</dbReference>